<sequence>MERLRVLHQTCTGMAFLHSFQPPILHRDLKSSNVLVDTGLRCKICDFGLSRSQGSSMTNTLGTVQWSSPEMLRQEDVTPASDVYSFGVLIWELLTHRVPYDEMNSLNVAVQVAYHGMRLPIPPNCPSKADELMQRCWEEDPAKRPSFSDILDQLQLFQACDLLLTNSSQEREKSTIDSNRSREILIQSPMQAAPAGLDVGEMSSPVG</sequence>
<dbReference type="Pfam" id="PF07714">
    <property type="entry name" value="PK_Tyr_Ser-Thr"/>
    <property type="match status" value="1"/>
</dbReference>
<keyword evidence="1" id="KW-0547">Nucleotide-binding</keyword>
<dbReference type="SMART" id="SM00220">
    <property type="entry name" value="S_TKc"/>
    <property type="match status" value="1"/>
</dbReference>
<evidence type="ECO:0000259" key="4">
    <source>
        <dbReference type="PROSITE" id="PS50011"/>
    </source>
</evidence>
<dbReference type="PROSITE" id="PS00108">
    <property type="entry name" value="PROTEIN_KINASE_ST"/>
    <property type="match status" value="1"/>
</dbReference>
<keyword evidence="2" id="KW-0067">ATP-binding</keyword>
<feature type="compositionally biased region" description="Basic and acidic residues" evidence="3">
    <location>
        <begin position="169"/>
        <end position="183"/>
    </location>
</feature>
<dbReference type="EMBL" id="LGRX02021552">
    <property type="protein sequence ID" value="KAK3256548.1"/>
    <property type="molecule type" value="Genomic_DNA"/>
</dbReference>
<dbReference type="PRINTS" id="PR00109">
    <property type="entry name" value="TYRKINASE"/>
</dbReference>
<organism evidence="5 6">
    <name type="scientific">Cymbomonas tetramitiformis</name>
    <dbReference type="NCBI Taxonomy" id="36881"/>
    <lineage>
        <taxon>Eukaryota</taxon>
        <taxon>Viridiplantae</taxon>
        <taxon>Chlorophyta</taxon>
        <taxon>Pyramimonadophyceae</taxon>
        <taxon>Pyramimonadales</taxon>
        <taxon>Pyramimonadaceae</taxon>
        <taxon>Cymbomonas</taxon>
    </lineage>
</organism>
<dbReference type="PANTHER" id="PTHR44329:SF298">
    <property type="entry name" value="MIXED LINEAGE KINASE DOMAIN-LIKE PROTEIN"/>
    <property type="match status" value="1"/>
</dbReference>
<dbReference type="PROSITE" id="PS50011">
    <property type="entry name" value="PROTEIN_KINASE_DOM"/>
    <property type="match status" value="1"/>
</dbReference>
<feature type="domain" description="Protein kinase" evidence="4">
    <location>
        <begin position="1"/>
        <end position="157"/>
    </location>
</feature>
<dbReference type="PANTHER" id="PTHR44329">
    <property type="entry name" value="SERINE/THREONINE-PROTEIN KINASE TNNI3K-RELATED"/>
    <property type="match status" value="1"/>
</dbReference>
<evidence type="ECO:0000256" key="2">
    <source>
        <dbReference type="ARBA" id="ARBA00022840"/>
    </source>
</evidence>
<dbReference type="GO" id="GO:0005524">
    <property type="term" value="F:ATP binding"/>
    <property type="evidence" value="ECO:0007669"/>
    <property type="project" value="UniProtKB-KW"/>
</dbReference>
<proteinExistence type="predicted"/>
<keyword evidence="6" id="KW-1185">Reference proteome</keyword>
<reference evidence="5 6" key="1">
    <citation type="journal article" date="2015" name="Genome Biol. Evol.">
        <title>Comparative Genomics of a Bacterivorous Green Alga Reveals Evolutionary Causalities and Consequences of Phago-Mixotrophic Mode of Nutrition.</title>
        <authorList>
            <person name="Burns J.A."/>
            <person name="Paasch A."/>
            <person name="Narechania A."/>
            <person name="Kim E."/>
        </authorList>
    </citation>
    <scope>NUCLEOTIDE SEQUENCE [LARGE SCALE GENOMIC DNA]</scope>
    <source>
        <strain evidence="5 6">PLY_AMNH</strain>
    </source>
</reference>
<dbReference type="SUPFAM" id="SSF56112">
    <property type="entry name" value="Protein kinase-like (PK-like)"/>
    <property type="match status" value="1"/>
</dbReference>
<dbReference type="InterPro" id="IPR011009">
    <property type="entry name" value="Kinase-like_dom_sf"/>
</dbReference>
<dbReference type="InterPro" id="IPR051681">
    <property type="entry name" value="Ser/Thr_Kinases-Pseudokinases"/>
</dbReference>
<dbReference type="InterPro" id="IPR000719">
    <property type="entry name" value="Prot_kinase_dom"/>
</dbReference>
<evidence type="ECO:0000256" key="3">
    <source>
        <dbReference type="SAM" id="MobiDB-lite"/>
    </source>
</evidence>
<dbReference type="InterPro" id="IPR001245">
    <property type="entry name" value="Ser-Thr/Tyr_kinase_cat_dom"/>
</dbReference>
<evidence type="ECO:0000313" key="5">
    <source>
        <dbReference type="EMBL" id="KAK3256548.1"/>
    </source>
</evidence>
<comment type="caution">
    <text evidence="5">The sequence shown here is derived from an EMBL/GenBank/DDBJ whole genome shotgun (WGS) entry which is preliminary data.</text>
</comment>
<dbReference type="AlphaFoldDB" id="A0AAE0KQ24"/>
<protein>
    <recommendedName>
        <fullName evidence="4">Protein kinase domain-containing protein</fullName>
    </recommendedName>
</protein>
<dbReference type="GO" id="GO:0004674">
    <property type="term" value="F:protein serine/threonine kinase activity"/>
    <property type="evidence" value="ECO:0007669"/>
    <property type="project" value="TreeGrafter"/>
</dbReference>
<dbReference type="InterPro" id="IPR008271">
    <property type="entry name" value="Ser/Thr_kinase_AS"/>
</dbReference>
<dbReference type="Gene3D" id="1.10.510.10">
    <property type="entry name" value="Transferase(Phosphotransferase) domain 1"/>
    <property type="match status" value="1"/>
</dbReference>
<evidence type="ECO:0000313" key="6">
    <source>
        <dbReference type="Proteomes" id="UP001190700"/>
    </source>
</evidence>
<evidence type="ECO:0000256" key="1">
    <source>
        <dbReference type="ARBA" id="ARBA00022741"/>
    </source>
</evidence>
<gene>
    <name evidence="5" type="ORF">CYMTET_34320</name>
</gene>
<name>A0AAE0KQ24_9CHLO</name>
<feature type="region of interest" description="Disordered" evidence="3">
    <location>
        <begin position="168"/>
        <end position="207"/>
    </location>
</feature>
<accession>A0AAE0KQ24</accession>
<dbReference type="Proteomes" id="UP001190700">
    <property type="component" value="Unassembled WGS sequence"/>
</dbReference>